<sequence>MSTPVAPRFQDICSIVQRLVMPLSTRETIRLVWWVLILLLQKIIEGIRQEFWSTIEDEEADIQQCPTPVTVVVGQDVQREREQQRIHGTLIPALPDDLVKLEIWERLFQVPTRHSCGA</sequence>
<organism evidence="1 2">
    <name type="scientific">Riccia fluitans</name>
    <dbReference type="NCBI Taxonomy" id="41844"/>
    <lineage>
        <taxon>Eukaryota</taxon>
        <taxon>Viridiplantae</taxon>
        <taxon>Streptophyta</taxon>
        <taxon>Embryophyta</taxon>
        <taxon>Marchantiophyta</taxon>
        <taxon>Marchantiopsida</taxon>
        <taxon>Marchantiidae</taxon>
        <taxon>Marchantiales</taxon>
        <taxon>Ricciaceae</taxon>
        <taxon>Riccia</taxon>
    </lineage>
</organism>
<reference evidence="1 2" key="1">
    <citation type="submission" date="2024-09" db="EMBL/GenBank/DDBJ databases">
        <title>Chromosome-scale assembly of Riccia fluitans.</title>
        <authorList>
            <person name="Paukszto L."/>
            <person name="Sawicki J."/>
            <person name="Karawczyk K."/>
            <person name="Piernik-Szablinska J."/>
            <person name="Szczecinska M."/>
            <person name="Mazdziarz M."/>
        </authorList>
    </citation>
    <scope>NUCLEOTIDE SEQUENCE [LARGE SCALE GENOMIC DNA]</scope>
    <source>
        <strain evidence="1">Rf_01</strain>
        <tissue evidence="1">Aerial parts of the thallus</tissue>
    </source>
</reference>
<protein>
    <submittedName>
        <fullName evidence="1">Uncharacterized protein</fullName>
    </submittedName>
</protein>
<dbReference type="Proteomes" id="UP001605036">
    <property type="component" value="Unassembled WGS sequence"/>
</dbReference>
<name>A0ABD1ZDC6_9MARC</name>
<dbReference type="AlphaFoldDB" id="A0ABD1ZDC6"/>
<dbReference type="EMBL" id="JBHFFA010000001">
    <property type="protein sequence ID" value="KAL2649439.1"/>
    <property type="molecule type" value="Genomic_DNA"/>
</dbReference>
<accession>A0ABD1ZDC6</accession>
<evidence type="ECO:0000313" key="2">
    <source>
        <dbReference type="Proteomes" id="UP001605036"/>
    </source>
</evidence>
<comment type="caution">
    <text evidence="1">The sequence shown here is derived from an EMBL/GenBank/DDBJ whole genome shotgun (WGS) entry which is preliminary data.</text>
</comment>
<evidence type="ECO:0000313" key="1">
    <source>
        <dbReference type="EMBL" id="KAL2649439.1"/>
    </source>
</evidence>
<gene>
    <name evidence="1" type="ORF">R1flu_017567</name>
</gene>
<keyword evidence="2" id="KW-1185">Reference proteome</keyword>
<proteinExistence type="predicted"/>